<dbReference type="InterPro" id="IPR014710">
    <property type="entry name" value="RmlC-like_jellyroll"/>
</dbReference>
<gene>
    <name evidence="2" type="ORF">AXF13_13950</name>
</gene>
<proteinExistence type="predicted"/>
<dbReference type="SUPFAM" id="SSF51182">
    <property type="entry name" value="RmlC-like cupins"/>
    <property type="match status" value="1"/>
</dbReference>
<dbReference type="InterPro" id="IPR027565">
    <property type="entry name" value="Cupin_WbuC"/>
</dbReference>
<dbReference type="InterPro" id="IPR046058">
    <property type="entry name" value="WbuC_cupin"/>
</dbReference>
<dbReference type="RefSeq" id="WP_062254154.1">
    <property type="nucleotide sequence ID" value="NZ_CP014229.1"/>
</dbReference>
<reference evidence="3" key="1">
    <citation type="submission" date="2016-02" db="EMBL/GenBank/DDBJ databases">
        <authorList>
            <person name="Holder M.E."/>
            <person name="Ajami N.J."/>
            <person name="Petrosino J.F."/>
        </authorList>
    </citation>
    <scope>NUCLEOTIDE SEQUENCE [LARGE SCALE GENOMIC DNA]</scope>
    <source>
        <strain evidence="3">CCUG 45958</strain>
    </source>
</reference>
<evidence type="ECO:0000313" key="2">
    <source>
        <dbReference type="EMBL" id="AMD91137.1"/>
    </source>
</evidence>
<dbReference type="KEGG" id="dfi:AXF13_13950"/>
<name>A0A0X8JM48_9BACT</name>
<dbReference type="EMBL" id="CP014229">
    <property type="protein sequence ID" value="AMD91137.1"/>
    <property type="molecule type" value="Genomic_DNA"/>
</dbReference>
<sequence length="175" mass="20013">MLEKISDEIFYLRGDMRLLKGGMVRFLQRQAESNPRQRCRICIHESPDAPIHEMFIAHGRNVFVPPHAHMSRSETFTVLSGLVTVFLLDSGGNYLDSIPMGDISTGRSLCVHIPAGQWHSQAFESDMVIFHEVTSGPFLPQDTKTLWDTNDDKQKTHQKNFLNGLRHAARQRERL</sequence>
<organism evidence="2 3">
    <name type="scientific">Desulfovibrio fairfieldensis</name>
    <dbReference type="NCBI Taxonomy" id="44742"/>
    <lineage>
        <taxon>Bacteria</taxon>
        <taxon>Pseudomonadati</taxon>
        <taxon>Thermodesulfobacteriota</taxon>
        <taxon>Desulfovibrionia</taxon>
        <taxon>Desulfovibrionales</taxon>
        <taxon>Desulfovibrionaceae</taxon>
        <taxon>Desulfovibrio</taxon>
    </lineage>
</organism>
<dbReference type="InterPro" id="IPR011051">
    <property type="entry name" value="RmlC_Cupin_sf"/>
</dbReference>
<protein>
    <recommendedName>
        <fullName evidence="1">Cupin fold metalloprotein WbuC cupin domain-containing protein</fullName>
    </recommendedName>
</protein>
<accession>A0A0X8JM48</accession>
<feature type="domain" description="Cupin fold metalloprotein WbuC cupin" evidence="1">
    <location>
        <begin position="27"/>
        <end position="97"/>
    </location>
</feature>
<dbReference type="Gene3D" id="2.60.120.10">
    <property type="entry name" value="Jelly Rolls"/>
    <property type="match status" value="1"/>
</dbReference>
<dbReference type="NCBIfam" id="TIGR04366">
    <property type="entry name" value="cupin_WbuC"/>
    <property type="match status" value="1"/>
</dbReference>
<dbReference type="AlphaFoldDB" id="A0A0X8JM48"/>
<dbReference type="Proteomes" id="UP000069241">
    <property type="component" value="Chromosome"/>
</dbReference>
<evidence type="ECO:0000259" key="1">
    <source>
        <dbReference type="Pfam" id="PF19480"/>
    </source>
</evidence>
<dbReference type="Pfam" id="PF19480">
    <property type="entry name" value="DUF6016"/>
    <property type="match status" value="1"/>
</dbReference>
<keyword evidence="3" id="KW-1185">Reference proteome</keyword>
<dbReference type="STRING" id="44742.AXF13_13950"/>
<evidence type="ECO:0000313" key="3">
    <source>
        <dbReference type="Proteomes" id="UP000069241"/>
    </source>
</evidence>